<dbReference type="GO" id="GO:0002039">
    <property type="term" value="F:p53 binding"/>
    <property type="evidence" value="ECO:0007669"/>
    <property type="project" value="InterPro"/>
</dbReference>
<dbReference type="SMART" id="SM00248">
    <property type="entry name" value="ANK"/>
    <property type="match status" value="1"/>
</dbReference>
<keyword evidence="3" id="KW-0053">Apoptosis</keyword>
<evidence type="ECO:0000256" key="7">
    <source>
        <dbReference type="PROSITE-ProRule" id="PRU00023"/>
    </source>
</evidence>
<evidence type="ECO:0000256" key="6">
    <source>
        <dbReference type="ARBA" id="ARBA00023242"/>
    </source>
</evidence>
<feature type="region of interest" description="Disordered" evidence="10">
    <location>
        <begin position="435"/>
        <end position="464"/>
    </location>
</feature>
<dbReference type="PROSITE" id="PS50088">
    <property type="entry name" value="ANK_REPEAT"/>
    <property type="match status" value="1"/>
</dbReference>
<keyword evidence="9" id="KW-0175">Coiled coil</keyword>
<evidence type="ECO:0000256" key="2">
    <source>
        <dbReference type="ARBA" id="ARBA00022443"/>
    </source>
</evidence>
<keyword evidence="2 8" id="KW-0728">SH3 domain</keyword>
<sequence length="809" mass="92703">MLFGNKFYKGIIKYSRHVMKQPNNIEEVVPIRATSAELKTMALRQQQQIDTQQQLLVAKEQRLRFLKLQESKGMEAAEENERLRRLREKVDAQETKLKRLRALRGQVDLQKSYNVTLSNDLDSIRALFNEKEKELSLAVAKVDILTRQLEEIRRDRRGPLALIQPGNTSTTTKELENLRRELMYRNQLSLQQDAKLHLQREALQQRQAELYSVDQRILQLQERLNRKKSSNLFLQRISNDQNDNTLNNNDGNSGFHMQNRVNNMKHLYTQQKRGNIVAVEPYNHTPSKRLQSEELRYEQNEMINKKINNEENVYADARNVIIKDADKINENIDNLFVSKTLSFDSLSVMRENVKKEFQMQAQNVNKTKDQNAPSTDSKQIKEDNDSPLTQLLLSPVKAIKSMDQEHKQNIINSDYDNGSNDRNIQIKPKTVHVIPSGNLLTPPRKPVSSVAPNSFTSNSVSSSVNPKVHIVSPSVSLITQLANSEKEKPRPALPPKPLKGQTRNSSDDQNIELRNEKFNTNNAALFDQLPIKAKPLTIKKQAHIEQPKLKSVLSKYQQSNMQKNDESDNQYTTSGNIQNDSSLIDEKVSLNSSDELDNCQLGNNEIEEKTEGFRRKKNLTNQNIKMKLARRVSFDPLALLLDASLEEKYTKKINPLYPPSFPVLKFLVNFGCDVNAQDSDGWTPLHCAASCNNLPMVKFLVESGACLFASTLSDHETPAEKCEEDEEGFDGCSEYLYNVQEKLGIMNNGTVYAVFSYDAINPDELSFYINERLTILRKGDEAEREWWWAKNESGKEGYIPRNLLGVTMF</sequence>
<evidence type="ECO:0000256" key="8">
    <source>
        <dbReference type="PROSITE-ProRule" id="PRU00192"/>
    </source>
</evidence>
<dbReference type="GO" id="GO:0005634">
    <property type="term" value="C:nucleus"/>
    <property type="evidence" value="ECO:0007669"/>
    <property type="project" value="UniProtKB-SubCell"/>
</dbReference>
<dbReference type="GO" id="GO:0006915">
    <property type="term" value="P:apoptotic process"/>
    <property type="evidence" value="ECO:0007669"/>
    <property type="project" value="UniProtKB-KW"/>
</dbReference>
<dbReference type="VEuPathDB" id="VectorBase:CSON005636"/>
<dbReference type="PROSITE" id="PS50002">
    <property type="entry name" value="SH3"/>
    <property type="match status" value="1"/>
</dbReference>
<feature type="region of interest" description="Disordered" evidence="10">
    <location>
        <begin position="553"/>
        <end position="579"/>
    </location>
</feature>
<dbReference type="PANTHER" id="PTHR24131">
    <property type="entry name" value="APOPTOSIS-STIMULATING OF P53 PROTEIN"/>
    <property type="match status" value="1"/>
</dbReference>
<evidence type="ECO:0000256" key="5">
    <source>
        <dbReference type="ARBA" id="ARBA00023043"/>
    </source>
</evidence>
<dbReference type="Gene3D" id="1.25.40.20">
    <property type="entry name" value="Ankyrin repeat-containing domain"/>
    <property type="match status" value="1"/>
</dbReference>
<name>A0A336LMT8_CULSO</name>
<evidence type="ECO:0000256" key="9">
    <source>
        <dbReference type="SAM" id="Coils"/>
    </source>
</evidence>
<dbReference type="InterPro" id="IPR047163">
    <property type="entry name" value="ASPP1/2"/>
</dbReference>
<accession>A0A336LMT8</accession>
<feature type="compositionally biased region" description="Polar residues" evidence="10">
    <location>
        <begin position="569"/>
        <end position="579"/>
    </location>
</feature>
<reference evidence="12" key="1">
    <citation type="submission" date="2018-07" db="EMBL/GenBank/DDBJ databases">
        <authorList>
            <person name="Quirk P.G."/>
            <person name="Krulwich T.A."/>
        </authorList>
    </citation>
    <scope>NUCLEOTIDE SEQUENCE</scope>
</reference>
<feature type="region of interest" description="Disordered" evidence="10">
    <location>
        <begin position="362"/>
        <end position="387"/>
    </location>
</feature>
<keyword evidence="5 7" id="KW-0040">ANK repeat</keyword>
<dbReference type="PANTHER" id="PTHR24131:SF10">
    <property type="entry name" value="ANKYRIN-REPEAT, SH3-DOMAIN, AND PROLINE-RICH-REGION CONTAINING PROTEIN, ISOFORM B"/>
    <property type="match status" value="1"/>
</dbReference>
<dbReference type="Pfam" id="PF00018">
    <property type="entry name" value="SH3_1"/>
    <property type="match status" value="1"/>
</dbReference>
<dbReference type="InterPro" id="IPR036770">
    <property type="entry name" value="Ankyrin_rpt-contain_sf"/>
</dbReference>
<evidence type="ECO:0000256" key="10">
    <source>
        <dbReference type="SAM" id="MobiDB-lite"/>
    </source>
</evidence>
<dbReference type="InterPro" id="IPR002110">
    <property type="entry name" value="Ankyrin_rpt"/>
</dbReference>
<dbReference type="InterPro" id="IPR036028">
    <property type="entry name" value="SH3-like_dom_sf"/>
</dbReference>
<feature type="region of interest" description="Disordered" evidence="10">
    <location>
        <begin position="483"/>
        <end position="507"/>
    </location>
</feature>
<dbReference type="SUPFAM" id="SSF48403">
    <property type="entry name" value="Ankyrin repeat"/>
    <property type="match status" value="1"/>
</dbReference>
<organism evidence="12">
    <name type="scientific">Culicoides sonorensis</name>
    <name type="common">Biting midge</name>
    <dbReference type="NCBI Taxonomy" id="179676"/>
    <lineage>
        <taxon>Eukaryota</taxon>
        <taxon>Metazoa</taxon>
        <taxon>Ecdysozoa</taxon>
        <taxon>Arthropoda</taxon>
        <taxon>Hexapoda</taxon>
        <taxon>Insecta</taxon>
        <taxon>Pterygota</taxon>
        <taxon>Neoptera</taxon>
        <taxon>Endopterygota</taxon>
        <taxon>Diptera</taxon>
        <taxon>Nematocera</taxon>
        <taxon>Chironomoidea</taxon>
        <taxon>Ceratopogonidae</taxon>
        <taxon>Ceratopogoninae</taxon>
        <taxon>Culicoides</taxon>
        <taxon>Monoculicoides</taxon>
    </lineage>
</organism>
<dbReference type="SMART" id="SM00326">
    <property type="entry name" value="SH3"/>
    <property type="match status" value="1"/>
</dbReference>
<dbReference type="SUPFAM" id="SSF50044">
    <property type="entry name" value="SH3-domain"/>
    <property type="match status" value="1"/>
</dbReference>
<comment type="subcellular location">
    <subcellularLocation>
        <location evidence="1">Nucleus</location>
    </subcellularLocation>
</comment>
<dbReference type="Pfam" id="PF13637">
    <property type="entry name" value="Ank_4"/>
    <property type="match status" value="1"/>
</dbReference>
<dbReference type="GO" id="GO:0042981">
    <property type="term" value="P:regulation of apoptotic process"/>
    <property type="evidence" value="ECO:0007669"/>
    <property type="project" value="InterPro"/>
</dbReference>
<gene>
    <name evidence="12" type="primary">CSON005636</name>
</gene>
<feature type="domain" description="SH3" evidence="11">
    <location>
        <begin position="746"/>
        <end position="809"/>
    </location>
</feature>
<evidence type="ECO:0000256" key="4">
    <source>
        <dbReference type="ARBA" id="ARBA00022737"/>
    </source>
</evidence>
<dbReference type="AlphaFoldDB" id="A0A336LMT8"/>
<feature type="repeat" description="ANK" evidence="7">
    <location>
        <begin position="680"/>
        <end position="705"/>
    </location>
</feature>
<dbReference type="OMA" id="SKQWVIL"/>
<dbReference type="InterPro" id="IPR001452">
    <property type="entry name" value="SH3_domain"/>
</dbReference>
<dbReference type="PROSITE" id="PS50297">
    <property type="entry name" value="ANK_REP_REGION"/>
    <property type="match status" value="1"/>
</dbReference>
<proteinExistence type="predicted"/>
<protein>
    <submittedName>
        <fullName evidence="12">CSON005636 protein</fullName>
    </submittedName>
</protein>
<feature type="compositionally biased region" description="Polar residues" evidence="10">
    <location>
        <begin position="362"/>
        <end position="377"/>
    </location>
</feature>
<evidence type="ECO:0000259" key="11">
    <source>
        <dbReference type="PROSITE" id="PS50002"/>
    </source>
</evidence>
<feature type="coiled-coil region" evidence="9">
    <location>
        <begin position="49"/>
        <end position="103"/>
    </location>
</feature>
<keyword evidence="6" id="KW-0539">Nucleus</keyword>
<dbReference type="EMBL" id="UFQT01000021">
    <property type="protein sequence ID" value="SSX17929.1"/>
    <property type="molecule type" value="Genomic_DNA"/>
</dbReference>
<evidence type="ECO:0000256" key="3">
    <source>
        <dbReference type="ARBA" id="ARBA00022703"/>
    </source>
</evidence>
<evidence type="ECO:0000313" key="12">
    <source>
        <dbReference type="EMBL" id="SSX17929.1"/>
    </source>
</evidence>
<keyword evidence="4" id="KW-0677">Repeat</keyword>
<evidence type="ECO:0000256" key="1">
    <source>
        <dbReference type="ARBA" id="ARBA00004123"/>
    </source>
</evidence>